<feature type="transmembrane region" description="Helical" evidence="5">
    <location>
        <begin position="155"/>
        <end position="177"/>
    </location>
</feature>
<keyword evidence="2 5" id="KW-0812">Transmembrane</keyword>
<evidence type="ECO:0000256" key="4">
    <source>
        <dbReference type="ARBA" id="ARBA00023136"/>
    </source>
</evidence>
<dbReference type="PROSITE" id="PS50850">
    <property type="entry name" value="MFS"/>
    <property type="match status" value="1"/>
</dbReference>
<organism evidence="7 8">
    <name type="scientific">Nitrospirillum amazonense</name>
    <dbReference type="NCBI Taxonomy" id="28077"/>
    <lineage>
        <taxon>Bacteria</taxon>
        <taxon>Pseudomonadati</taxon>
        <taxon>Pseudomonadota</taxon>
        <taxon>Alphaproteobacteria</taxon>
        <taxon>Rhodospirillales</taxon>
        <taxon>Azospirillaceae</taxon>
        <taxon>Nitrospirillum</taxon>
    </lineage>
</organism>
<evidence type="ECO:0000313" key="7">
    <source>
        <dbReference type="EMBL" id="TWB63797.1"/>
    </source>
</evidence>
<dbReference type="EMBL" id="VITT01000003">
    <property type="protein sequence ID" value="TWB63797.1"/>
    <property type="molecule type" value="Genomic_DNA"/>
</dbReference>
<evidence type="ECO:0000259" key="6">
    <source>
        <dbReference type="PROSITE" id="PS50850"/>
    </source>
</evidence>
<comment type="subcellular location">
    <subcellularLocation>
        <location evidence="1">Membrane</location>
        <topology evidence="1">Multi-pass membrane protein</topology>
    </subcellularLocation>
</comment>
<dbReference type="AlphaFoldDB" id="A0A560IY70"/>
<evidence type="ECO:0000256" key="1">
    <source>
        <dbReference type="ARBA" id="ARBA00004141"/>
    </source>
</evidence>
<evidence type="ECO:0000313" key="8">
    <source>
        <dbReference type="Proteomes" id="UP000318050"/>
    </source>
</evidence>
<accession>A0A560IY70</accession>
<dbReference type="SUPFAM" id="SSF103473">
    <property type="entry name" value="MFS general substrate transporter"/>
    <property type="match status" value="1"/>
</dbReference>
<feature type="domain" description="Major facilitator superfamily (MFS) profile" evidence="6">
    <location>
        <begin position="32"/>
        <end position="478"/>
    </location>
</feature>
<dbReference type="Gene3D" id="1.20.1250.20">
    <property type="entry name" value="MFS general substrate transporter like domains"/>
    <property type="match status" value="1"/>
</dbReference>
<sequence>MSVNPRPDPAAETLQPPAVSVFQLFSPRLLPGTLMLGGGVTLFAVETYVTATVAPSVVRDIGGLALFAWVTTLYVAAAVLGSLFVALRPRALGLRGVYTVGALVFSAGSLVCGLAPSMPVVLLGRTVQGLGAGMLSGLAYAFIRHVYPEPLWRKASTLYAAIWGVATFLGPTAGGLFANGSAWRWGFFILLPPALIMALSAPRLLPRVADERADARAPLAQIGLLLAAVLLVSTAGTEERGDLKAGLLAGSLALFAIMLMVERRAPLRLLPQGAVLLGQPIARLYLIMFGLIVTVSSDVYIPYFLQTLHGVAPLASGYLVALVALGWTLTAFFTGTLSGGRAVLAISAGCALEAGATLALAPVLGGSEAWDGLVTLLPAILAMLAMGGGVGLCWAHLVAGVLKRAGEAEQDKASAAIATMQSLGGALGAALSGVIANSAGLVDPGGIIGAQSAAHWLFLLMAVPGAVACLVSLVPNRA</sequence>
<dbReference type="Pfam" id="PF07690">
    <property type="entry name" value="MFS_1"/>
    <property type="match status" value="1"/>
</dbReference>
<dbReference type="InterPro" id="IPR011701">
    <property type="entry name" value="MFS"/>
</dbReference>
<dbReference type="PANTHER" id="PTHR23501:SF154">
    <property type="entry name" value="MULTIDRUG-EFFLUX TRANSPORTER RV1634-RELATED"/>
    <property type="match status" value="1"/>
</dbReference>
<gene>
    <name evidence="7" type="ORF">FBZ92_103290</name>
</gene>
<feature type="transmembrane region" description="Helical" evidence="5">
    <location>
        <begin position="61"/>
        <end position="85"/>
    </location>
</feature>
<dbReference type="GO" id="GO:0022857">
    <property type="term" value="F:transmembrane transporter activity"/>
    <property type="evidence" value="ECO:0007669"/>
    <property type="project" value="InterPro"/>
</dbReference>
<dbReference type="Gene3D" id="1.20.1720.10">
    <property type="entry name" value="Multidrug resistance protein D"/>
    <property type="match status" value="1"/>
</dbReference>
<name>A0A560IY70_9PROT</name>
<dbReference type="Proteomes" id="UP000318050">
    <property type="component" value="Unassembled WGS sequence"/>
</dbReference>
<feature type="transmembrane region" description="Helical" evidence="5">
    <location>
        <begin position="456"/>
        <end position="474"/>
    </location>
</feature>
<feature type="transmembrane region" description="Helical" evidence="5">
    <location>
        <begin position="97"/>
        <end position="116"/>
    </location>
</feature>
<proteinExistence type="predicted"/>
<keyword evidence="3 5" id="KW-1133">Transmembrane helix</keyword>
<feature type="transmembrane region" description="Helical" evidence="5">
    <location>
        <begin position="217"/>
        <end position="237"/>
    </location>
</feature>
<feature type="transmembrane region" description="Helical" evidence="5">
    <location>
        <begin position="342"/>
        <end position="364"/>
    </location>
</feature>
<evidence type="ECO:0000256" key="3">
    <source>
        <dbReference type="ARBA" id="ARBA00022989"/>
    </source>
</evidence>
<feature type="transmembrane region" description="Helical" evidence="5">
    <location>
        <begin position="183"/>
        <end position="205"/>
    </location>
</feature>
<feature type="transmembrane region" description="Helical" evidence="5">
    <location>
        <begin position="122"/>
        <end position="143"/>
    </location>
</feature>
<feature type="transmembrane region" description="Helical" evidence="5">
    <location>
        <begin position="282"/>
        <end position="303"/>
    </location>
</feature>
<protein>
    <submittedName>
        <fullName evidence="7">MFS transporter</fullName>
    </submittedName>
</protein>
<dbReference type="OrthoDB" id="9807274at2"/>
<feature type="transmembrane region" description="Helical" evidence="5">
    <location>
        <begin position="315"/>
        <end position="335"/>
    </location>
</feature>
<feature type="transmembrane region" description="Helical" evidence="5">
    <location>
        <begin position="243"/>
        <end position="261"/>
    </location>
</feature>
<keyword evidence="4 5" id="KW-0472">Membrane</keyword>
<feature type="transmembrane region" description="Helical" evidence="5">
    <location>
        <begin position="414"/>
        <end position="436"/>
    </location>
</feature>
<dbReference type="InterPro" id="IPR020846">
    <property type="entry name" value="MFS_dom"/>
</dbReference>
<evidence type="ECO:0000256" key="2">
    <source>
        <dbReference type="ARBA" id="ARBA00022692"/>
    </source>
</evidence>
<feature type="transmembrane region" description="Helical" evidence="5">
    <location>
        <begin position="29"/>
        <end position="49"/>
    </location>
</feature>
<dbReference type="GO" id="GO:0005886">
    <property type="term" value="C:plasma membrane"/>
    <property type="evidence" value="ECO:0007669"/>
    <property type="project" value="TreeGrafter"/>
</dbReference>
<dbReference type="InterPro" id="IPR036259">
    <property type="entry name" value="MFS_trans_sf"/>
</dbReference>
<feature type="transmembrane region" description="Helical" evidence="5">
    <location>
        <begin position="376"/>
        <end position="402"/>
    </location>
</feature>
<reference evidence="7 8" key="1">
    <citation type="submission" date="2019-06" db="EMBL/GenBank/DDBJ databases">
        <title>Genomic Encyclopedia of Type Strains, Phase IV (KMG-V): Genome sequencing to study the core and pangenomes of soil and plant-associated prokaryotes.</title>
        <authorList>
            <person name="Whitman W."/>
        </authorList>
    </citation>
    <scope>NUCLEOTIDE SEQUENCE [LARGE SCALE GENOMIC DNA]</scope>
    <source>
        <strain evidence="7 8">BR 11140</strain>
    </source>
</reference>
<comment type="caution">
    <text evidence="7">The sequence shown here is derived from an EMBL/GenBank/DDBJ whole genome shotgun (WGS) entry which is preliminary data.</text>
</comment>
<dbReference type="PANTHER" id="PTHR23501">
    <property type="entry name" value="MAJOR FACILITATOR SUPERFAMILY"/>
    <property type="match status" value="1"/>
</dbReference>
<evidence type="ECO:0000256" key="5">
    <source>
        <dbReference type="SAM" id="Phobius"/>
    </source>
</evidence>